<accession>D4LC67</accession>
<dbReference type="HOGENOM" id="CLU_469193_0_0_9"/>
<dbReference type="PATRIC" id="fig|213810.4.peg.954"/>
<evidence type="ECO:0000313" key="2">
    <source>
        <dbReference type="Proteomes" id="UP000007054"/>
    </source>
</evidence>
<proteinExistence type="predicted"/>
<reference evidence="1" key="1">
    <citation type="submission" date="2010-03" db="EMBL/GenBank/DDBJ databases">
        <title>The genome sequence of Ruminococcus sp. 18P13.</title>
        <authorList>
            <consortium name="metaHIT consortium -- http://www.metahit.eu/"/>
            <person name="Pajon A."/>
            <person name="Turner K."/>
            <person name="Parkhill J."/>
            <person name="Bernalier A."/>
        </authorList>
    </citation>
    <scope>NUCLEOTIDE SEQUENCE [LARGE SCALE GENOMIC DNA]</scope>
    <source>
        <strain evidence="1">Type strain: 18P13</strain>
    </source>
</reference>
<dbReference type="STRING" id="213810.RUM_10530"/>
<dbReference type="RefSeq" id="WP_015558119.1">
    <property type="nucleotide sequence ID" value="NC_021039.1"/>
</dbReference>
<dbReference type="Proteomes" id="UP000007054">
    <property type="component" value="Chromosome"/>
</dbReference>
<dbReference type="Pfam" id="PF13148">
    <property type="entry name" value="DUF3987"/>
    <property type="match status" value="1"/>
</dbReference>
<keyword evidence="2" id="KW-1185">Reference proteome</keyword>
<organism evidence="1 2">
    <name type="scientific">Ruminococcus champanellensis (strain DSM 18848 / JCM 17042 / KCTC 15320 / 18P13)</name>
    <dbReference type="NCBI Taxonomy" id="213810"/>
    <lineage>
        <taxon>Bacteria</taxon>
        <taxon>Bacillati</taxon>
        <taxon>Bacillota</taxon>
        <taxon>Clostridia</taxon>
        <taxon>Eubacteriales</taxon>
        <taxon>Oscillospiraceae</taxon>
        <taxon>Ruminococcus</taxon>
    </lineage>
</organism>
<name>D4LC67_RUMC1</name>
<protein>
    <recommendedName>
        <fullName evidence="3">DUF3987 domain-containing protein</fullName>
    </recommendedName>
</protein>
<dbReference type="EMBL" id="FP929052">
    <property type="protein sequence ID" value="CBL17212.1"/>
    <property type="molecule type" value="Genomic_DNA"/>
</dbReference>
<gene>
    <name evidence="1" type="ordered locus">RUM_10530</name>
</gene>
<dbReference type="GeneID" id="83155806"/>
<dbReference type="InterPro" id="IPR025048">
    <property type="entry name" value="DUF3987"/>
</dbReference>
<evidence type="ECO:0008006" key="3">
    <source>
        <dbReference type="Google" id="ProtNLM"/>
    </source>
</evidence>
<sequence>MNQELFKSYVDMISEGNGARFLEKMPPQALQKELDNLCHAALLAPDVEQGHTFLEKLMEYAFREQLPKKRLAVLRVASKRAENVYQAGGWLPIVQGQEREQPAPLPFPEDVFPPMLELYGDSVAANVQVDPAMIKTAMLGACALTMQGKYQITYPSGNGHREHLCLYLVIVGNPGERKSSCFSLALLPVTRWQHSQREYYNDLLTKYRVKQKIAQREIDGIEKQLASQNLTDKKRGELGDKLTALELSRSQCKPPISPEILATDTTVEALFKLMERTGETAGIFSEEADSLKIVAGLYNGGTVGNLELLLKAYDGSGCSRIRSSDNQSQYLHEPVLSVCLFSQPSLYEDTFNNAEMRGRGLIGRMVVCFPAQKAGTRNVRNKSRIDPEALHAYCELLGTFVDKPRPEPGSMPVIQWTPEAAEVMLDYLQELENSMQKGRTMEQATDYTSKAGGVAQRFTGILHMLWTQDPQKPVTLDTAQRAIRLHRYYFRQKQVAMEQEETQEQALAARVMEKVLNMTKGTCKAYISERELHQRLRHTKNLEKRSGLRDMLELLEARHLLQIVEERGKSAVIFLNPNYTP</sequence>
<reference evidence="1" key="2">
    <citation type="submission" date="2010-03" db="EMBL/GenBank/DDBJ databases">
        <authorList>
            <person name="Pajon A."/>
        </authorList>
    </citation>
    <scope>NUCLEOTIDE SEQUENCE</scope>
    <source>
        <strain evidence="1">Type strain: 18P13</strain>
    </source>
</reference>
<dbReference type="KEGG" id="rch:RUM_10530"/>
<evidence type="ECO:0000313" key="1">
    <source>
        <dbReference type="EMBL" id="CBL17212.1"/>
    </source>
</evidence>
<dbReference type="AlphaFoldDB" id="D4LC67"/>